<dbReference type="EMBL" id="VSSQ01000118">
    <property type="protein sequence ID" value="MPL78661.1"/>
    <property type="molecule type" value="Genomic_DNA"/>
</dbReference>
<evidence type="ECO:0000259" key="1">
    <source>
        <dbReference type="Pfam" id="PF07687"/>
    </source>
</evidence>
<sequence length="437" mass="46661">MEHTILDRALARLNHNSDWLYALAEKLWDSPELGFFEFKTADILVSELEALGLSPRTGIARTGVAAELGAKDDPKVLLLADMDALPSQTTPGGNVHACGHHAQMAVMLGLFRALAETGAAEALGLRIVFAASPAEEYVDLGRRLELRRDKEIVYLSGKQEMIRLGFFDTPQLVIKYHSMGDAPDRVATVNGGMNGFMAKRAEFIGRAAHAGAHPEKGVNALSAASLALQAIHAQRESFVENDHIRVHPILTQGGAVVNSVPDRAVLETYIRGASHEALLAAAARVDRALRAGALALGAGLRIVNSPGYQAFDPDPGLGALLGEAAAAVVDNKNIDFNYRSYASDDIGDVACLQPTCQLRFSGFNGEIHSAGFAVKEPGRAYLKPAEILLRTVAALGADDGAAAKRVLKAFTPRFSVSGYRASLDRLFSTLEYPGEAL</sequence>
<dbReference type="PANTHER" id="PTHR30575">
    <property type="entry name" value="PEPTIDASE M20"/>
    <property type="match status" value="1"/>
</dbReference>
<dbReference type="Pfam" id="PF01546">
    <property type="entry name" value="Peptidase_M20"/>
    <property type="match status" value="1"/>
</dbReference>
<protein>
    <submittedName>
        <fullName evidence="2">N-acetyldiaminopimelate deacetylase</fullName>
        <ecNumber evidence="2">3.5.1.47</ecNumber>
    </submittedName>
</protein>
<keyword evidence="2" id="KW-0378">Hydrolase</keyword>
<dbReference type="InterPro" id="IPR052030">
    <property type="entry name" value="Peptidase_M20/M20A_hydrolases"/>
</dbReference>
<dbReference type="Gene3D" id="3.30.70.360">
    <property type="match status" value="1"/>
</dbReference>
<dbReference type="GO" id="GO:0016805">
    <property type="term" value="F:dipeptidase activity"/>
    <property type="evidence" value="ECO:0007669"/>
    <property type="project" value="TreeGrafter"/>
</dbReference>
<comment type="caution">
    <text evidence="2">The sequence shown here is derived from an EMBL/GenBank/DDBJ whole genome shotgun (WGS) entry which is preliminary data.</text>
</comment>
<dbReference type="NCBIfam" id="TIGR01891">
    <property type="entry name" value="amidohydrolases"/>
    <property type="match status" value="1"/>
</dbReference>
<dbReference type="EC" id="3.5.1.47" evidence="2"/>
<gene>
    <name evidence="2" type="ORF">SDC9_24531</name>
</gene>
<dbReference type="InterPro" id="IPR017439">
    <property type="entry name" value="Amidohydrolase"/>
</dbReference>
<dbReference type="SUPFAM" id="SSF55031">
    <property type="entry name" value="Bacterial exopeptidase dimerisation domain"/>
    <property type="match status" value="1"/>
</dbReference>
<reference evidence="2" key="1">
    <citation type="submission" date="2019-08" db="EMBL/GenBank/DDBJ databases">
        <authorList>
            <person name="Kucharzyk K."/>
            <person name="Murdoch R.W."/>
            <person name="Higgins S."/>
            <person name="Loffler F."/>
        </authorList>
    </citation>
    <scope>NUCLEOTIDE SEQUENCE</scope>
</reference>
<proteinExistence type="predicted"/>
<evidence type="ECO:0000313" key="2">
    <source>
        <dbReference type="EMBL" id="MPL78661.1"/>
    </source>
</evidence>
<dbReference type="Gene3D" id="3.40.630.10">
    <property type="entry name" value="Zn peptidases"/>
    <property type="match status" value="1"/>
</dbReference>
<dbReference type="Pfam" id="PF07687">
    <property type="entry name" value="M20_dimer"/>
    <property type="match status" value="1"/>
</dbReference>
<dbReference type="SUPFAM" id="SSF53187">
    <property type="entry name" value="Zn-dependent exopeptidases"/>
    <property type="match status" value="1"/>
</dbReference>
<dbReference type="GO" id="GO:0046657">
    <property type="term" value="P:folic acid catabolic process"/>
    <property type="evidence" value="ECO:0007669"/>
    <property type="project" value="TreeGrafter"/>
</dbReference>
<dbReference type="AlphaFoldDB" id="A0A644UIF1"/>
<dbReference type="InterPro" id="IPR002933">
    <property type="entry name" value="Peptidase_M20"/>
</dbReference>
<dbReference type="GO" id="GO:0050118">
    <property type="term" value="F:N-acetyldiaminopimelate deacetylase activity"/>
    <property type="evidence" value="ECO:0007669"/>
    <property type="project" value="UniProtKB-EC"/>
</dbReference>
<dbReference type="GO" id="GO:0071713">
    <property type="term" value="F:para-aminobenzoyl-glutamate hydrolase activity"/>
    <property type="evidence" value="ECO:0007669"/>
    <property type="project" value="TreeGrafter"/>
</dbReference>
<accession>A0A644UIF1</accession>
<name>A0A644UIF1_9ZZZZ</name>
<organism evidence="2">
    <name type="scientific">bioreactor metagenome</name>
    <dbReference type="NCBI Taxonomy" id="1076179"/>
    <lineage>
        <taxon>unclassified sequences</taxon>
        <taxon>metagenomes</taxon>
        <taxon>ecological metagenomes</taxon>
    </lineage>
</organism>
<feature type="domain" description="Peptidase M20 dimerisation" evidence="1">
    <location>
        <begin position="195"/>
        <end position="291"/>
    </location>
</feature>
<dbReference type="PANTHER" id="PTHR30575:SF3">
    <property type="entry name" value="PEPTIDASE M20 DIMERISATION DOMAIN-CONTAINING PROTEIN"/>
    <property type="match status" value="1"/>
</dbReference>
<dbReference type="InterPro" id="IPR036264">
    <property type="entry name" value="Bact_exopeptidase_dim_dom"/>
</dbReference>
<dbReference type="GO" id="GO:0005737">
    <property type="term" value="C:cytoplasm"/>
    <property type="evidence" value="ECO:0007669"/>
    <property type="project" value="TreeGrafter"/>
</dbReference>
<dbReference type="InterPro" id="IPR011650">
    <property type="entry name" value="Peptidase_M20_dimer"/>
</dbReference>